<dbReference type="GeneID" id="20251269"/>
<dbReference type="STRING" id="225164.V4B4Z4"/>
<dbReference type="HOGENOM" id="CLU_907760_0_0_1"/>
<accession>V4B4Z4</accession>
<dbReference type="RefSeq" id="XP_009065739.1">
    <property type="nucleotide sequence ID" value="XM_009067491.1"/>
</dbReference>
<dbReference type="OMA" id="HEDHPSA"/>
<organism evidence="1 2">
    <name type="scientific">Lottia gigantea</name>
    <name type="common">Giant owl limpet</name>
    <dbReference type="NCBI Taxonomy" id="225164"/>
    <lineage>
        <taxon>Eukaryota</taxon>
        <taxon>Metazoa</taxon>
        <taxon>Spiralia</taxon>
        <taxon>Lophotrochozoa</taxon>
        <taxon>Mollusca</taxon>
        <taxon>Gastropoda</taxon>
        <taxon>Patellogastropoda</taxon>
        <taxon>Lottioidea</taxon>
        <taxon>Lottiidae</taxon>
        <taxon>Lottia</taxon>
    </lineage>
</organism>
<dbReference type="Proteomes" id="UP000030746">
    <property type="component" value="Unassembled WGS sequence"/>
</dbReference>
<reference evidence="1 2" key="1">
    <citation type="journal article" date="2013" name="Nature">
        <title>Insights into bilaterian evolution from three spiralian genomes.</title>
        <authorList>
            <person name="Simakov O."/>
            <person name="Marletaz F."/>
            <person name="Cho S.J."/>
            <person name="Edsinger-Gonzales E."/>
            <person name="Havlak P."/>
            <person name="Hellsten U."/>
            <person name="Kuo D.H."/>
            <person name="Larsson T."/>
            <person name="Lv J."/>
            <person name="Arendt D."/>
            <person name="Savage R."/>
            <person name="Osoegawa K."/>
            <person name="de Jong P."/>
            <person name="Grimwood J."/>
            <person name="Chapman J.A."/>
            <person name="Shapiro H."/>
            <person name="Aerts A."/>
            <person name="Otillar R.P."/>
            <person name="Terry A.Y."/>
            <person name="Boore J.L."/>
            <person name="Grigoriev I.V."/>
            <person name="Lindberg D.R."/>
            <person name="Seaver E.C."/>
            <person name="Weisblat D.A."/>
            <person name="Putnam N.H."/>
            <person name="Rokhsar D.S."/>
        </authorList>
    </citation>
    <scope>NUCLEOTIDE SEQUENCE [LARGE SCALE GENOMIC DNA]</scope>
</reference>
<feature type="non-terminal residue" evidence="1">
    <location>
        <position position="1"/>
    </location>
</feature>
<protein>
    <submittedName>
        <fullName evidence="1">Uncharacterized protein</fullName>
    </submittedName>
</protein>
<dbReference type="AlphaFoldDB" id="V4B4Z4"/>
<dbReference type="KEGG" id="lgi:LOTGIDRAFT_54095"/>
<evidence type="ECO:0000313" key="2">
    <source>
        <dbReference type="Proteomes" id="UP000030746"/>
    </source>
</evidence>
<dbReference type="EMBL" id="KB203660">
    <property type="protein sequence ID" value="ESO83514.1"/>
    <property type="molecule type" value="Genomic_DNA"/>
</dbReference>
<evidence type="ECO:0000313" key="1">
    <source>
        <dbReference type="EMBL" id="ESO83514.1"/>
    </source>
</evidence>
<sequence length="285" mass="33673">PENDDALYHIIKMRRDLGWITELPRHGPGCKLIMEKIAAMPDPLTEVQEDSGEFLYCLPRNRHESRGRYDPYDLQVCHQGTGDAQDSSTNTPTLWWIWERRHYYEIYNLKVFANFRIKKTFKNWCQNIRHQKNKSNQLILAKNLFTANEVLQGCLYHVKTLCEVARNGGKDMEEDSIITLVDLDKSLTLTLEEFKTKQINQCNKALNQLNLLRESVIDIKDNLFIKEWFYYSEFIFADKPLYAEIAKWRKILARMASFLKAVDYLLMDLLRFLVKDGVQKLLNHF</sequence>
<proteinExistence type="predicted"/>
<gene>
    <name evidence="1" type="ORF">LOTGIDRAFT_54095</name>
</gene>
<dbReference type="OrthoDB" id="424310at2759"/>
<name>V4B4Z4_LOTGI</name>
<keyword evidence="2" id="KW-1185">Reference proteome</keyword>
<feature type="non-terminal residue" evidence="1">
    <location>
        <position position="285"/>
    </location>
</feature>
<dbReference type="CTD" id="20251269"/>